<dbReference type="RefSeq" id="WP_131608378.1">
    <property type="nucleotide sequence ID" value="NZ_SJSM01000004.1"/>
</dbReference>
<dbReference type="SUPFAM" id="SSF53474">
    <property type="entry name" value="alpha/beta-Hydrolases"/>
    <property type="match status" value="1"/>
</dbReference>
<feature type="domain" description="AB hydrolase-1" evidence="1">
    <location>
        <begin position="22"/>
        <end position="125"/>
    </location>
</feature>
<dbReference type="PANTHER" id="PTHR43194">
    <property type="entry name" value="HYDROLASE ALPHA/BETA FOLD FAMILY"/>
    <property type="match status" value="1"/>
</dbReference>
<reference evidence="2 3" key="1">
    <citation type="submission" date="2019-02" db="EMBL/GenBank/DDBJ databases">
        <title>Pedobacter sp. RP-3-8 sp. nov., isolated from Arctic soil.</title>
        <authorList>
            <person name="Dahal R.H."/>
        </authorList>
    </citation>
    <scope>NUCLEOTIDE SEQUENCE [LARGE SCALE GENOMIC DNA]</scope>
    <source>
        <strain evidence="2 3">RP-3-8</strain>
    </source>
</reference>
<dbReference type="GO" id="GO:0016787">
    <property type="term" value="F:hydrolase activity"/>
    <property type="evidence" value="ECO:0007669"/>
    <property type="project" value="UniProtKB-KW"/>
</dbReference>
<dbReference type="OrthoDB" id="9780932at2"/>
<name>A0A4V2MK83_9SPHI</name>
<organism evidence="2 3">
    <name type="scientific">Pedobacter hiemivivus</name>
    <dbReference type="NCBI Taxonomy" id="2530454"/>
    <lineage>
        <taxon>Bacteria</taxon>
        <taxon>Pseudomonadati</taxon>
        <taxon>Bacteroidota</taxon>
        <taxon>Sphingobacteriia</taxon>
        <taxon>Sphingobacteriales</taxon>
        <taxon>Sphingobacteriaceae</taxon>
        <taxon>Pedobacter</taxon>
    </lineage>
</organism>
<dbReference type="Pfam" id="PF00561">
    <property type="entry name" value="Abhydrolase_1"/>
    <property type="match status" value="1"/>
</dbReference>
<dbReference type="PANTHER" id="PTHR43194:SF2">
    <property type="entry name" value="PEROXISOMAL MEMBRANE PROTEIN LPX1"/>
    <property type="match status" value="1"/>
</dbReference>
<comment type="caution">
    <text evidence="2">The sequence shown here is derived from an EMBL/GenBank/DDBJ whole genome shotgun (WGS) entry which is preliminary data.</text>
</comment>
<keyword evidence="3" id="KW-1185">Reference proteome</keyword>
<dbReference type="InterPro" id="IPR000073">
    <property type="entry name" value="AB_hydrolase_1"/>
</dbReference>
<protein>
    <submittedName>
        <fullName evidence="2">Alpha/beta hydrolase</fullName>
    </submittedName>
</protein>
<sequence length="275" mass="31093">MSEINENGMTLNYEVSGKGPITLVFVHGSYIDQTYWKKQVSDFKDHYQVITLDLPGHGKSRQNRKDWEIQRFADDLIFLIKKLELRNVILIGHSIAGNICLMAAVKYPDPIVGLIGIDTFKNAGIPITAEFKQQTEGIKKGLLSDFADTNEKYARTALLTPSTPNHLVKKVIKDYRNAYPPMGIQTTAEFFEIDKMEKELLPRLSLKLYLINVNYIPTNEAALMQLKGKDYQLNILNGTSHFPMLEHPDELNIALQLDISRIENDIQSTPGTAKG</sequence>
<dbReference type="AlphaFoldDB" id="A0A4V2MK83"/>
<accession>A0A4V2MK83</accession>
<evidence type="ECO:0000313" key="3">
    <source>
        <dbReference type="Proteomes" id="UP000291117"/>
    </source>
</evidence>
<gene>
    <name evidence="2" type="ORF">EZ444_08885</name>
</gene>
<dbReference type="InterPro" id="IPR050228">
    <property type="entry name" value="Carboxylesterase_BioH"/>
</dbReference>
<keyword evidence="2" id="KW-0378">Hydrolase</keyword>
<proteinExistence type="predicted"/>
<dbReference type="InterPro" id="IPR029058">
    <property type="entry name" value="AB_hydrolase_fold"/>
</dbReference>
<dbReference type="PRINTS" id="PR00111">
    <property type="entry name" value="ABHYDROLASE"/>
</dbReference>
<evidence type="ECO:0000313" key="2">
    <source>
        <dbReference type="EMBL" id="TCC96966.1"/>
    </source>
</evidence>
<dbReference type="Gene3D" id="3.40.50.1820">
    <property type="entry name" value="alpha/beta hydrolase"/>
    <property type="match status" value="1"/>
</dbReference>
<dbReference type="EMBL" id="SJSM01000004">
    <property type="protein sequence ID" value="TCC96966.1"/>
    <property type="molecule type" value="Genomic_DNA"/>
</dbReference>
<evidence type="ECO:0000259" key="1">
    <source>
        <dbReference type="Pfam" id="PF00561"/>
    </source>
</evidence>
<dbReference type="Proteomes" id="UP000291117">
    <property type="component" value="Unassembled WGS sequence"/>
</dbReference>